<organism evidence="1 2">
    <name type="scientific">Pedobacter yulinensis</name>
    <dbReference type="NCBI Taxonomy" id="2126353"/>
    <lineage>
        <taxon>Bacteria</taxon>
        <taxon>Pseudomonadati</taxon>
        <taxon>Bacteroidota</taxon>
        <taxon>Sphingobacteriia</taxon>
        <taxon>Sphingobacteriales</taxon>
        <taxon>Sphingobacteriaceae</taxon>
        <taxon>Pedobacter</taxon>
    </lineage>
</organism>
<dbReference type="RefSeq" id="WP_107213128.1">
    <property type="nucleotide sequence ID" value="NZ_KZ686268.1"/>
</dbReference>
<dbReference type="Proteomes" id="UP000240912">
    <property type="component" value="Unassembled WGS sequence"/>
</dbReference>
<evidence type="ECO:0000313" key="1">
    <source>
        <dbReference type="EMBL" id="PST84910.1"/>
    </source>
</evidence>
<dbReference type="EMBL" id="PYLS01000001">
    <property type="protein sequence ID" value="PST84910.1"/>
    <property type="molecule type" value="Genomic_DNA"/>
</dbReference>
<proteinExistence type="predicted"/>
<dbReference type="OrthoDB" id="676614at2"/>
<comment type="caution">
    <text evidence="1">The sequence shown here is derived from an EMBL/GenBank/DDBJ whole genome shotgun (WGS) entry which is preliminary data.</text>
</comment>
<dbReference type="InterPro" id="IPR047690">
    <property type="entry name" value="IPExxxVDY_fam"/>
</dbReference>
<dbReference type="NCBIfam" id="NF033205">
    <property type="entry name" value="IPExxxVDY"/>
    <property type="match status" value="1"/>
</dbReference>
<dbReference type="AlphaFoldDB" id="A0A2T3HR19"/>
<keyword evidence="2" id="KW-1185">Reference proteome</keyword>
<accession>A0A2T3HR19</accession>
<gene>
    <name evidence="1" type="ORF">C7T94_01945</name>
</gene>
<protein>
    <submittedName>
        <fullName evidence="1">IPExxxVDY family protein</fullName>
    </submittedName>
</protein>
<reference evidence="1 2" key="1">
    <citation type="submission" date="2018-03" db="EMBL/GenBank/DDBJ databases">
        <authorList>
            <person name="Keele B.F."/>
        </authorList>
    </citation>
    <scope>NUCLEOTIDE SEQUENCE [LARGE SCALE GENOMIC DNA]</scope>
    <source>
        <strain evidence="1 2">YL28-9</strain>
    </source>
</reference>
<sequence length="139" mass="16274">MNRTYLKLTLDLDFTLIAITAPLRDYVLCHKINNQLGIELERVEEHEVYLNADDAPLSFAKYSYYVEDRELEFHILGNRNPEGFLVPEMARVDFFMIIRDFIDEEDLDFVLAGLNKLPDIQVAARIDPRKLKSRENLVI</sequence>
<evidence type="ECO:0000313" key="2">
    <source>
        <dbReference type="Proteomes" id="UP000240912"/>
    </source>
</evidence>
<name>A0A2T3HR19_9SPHI</name>